<proteinExistence type="inferred from homology"/>
<sequence>MTSVRWQAPAPLTAGHRLDDFDSGEPSLDQWLKQRALRNEARGASRTYVVCADGQVVGYYCLATASISAEIAPGALRRNMPDPIPAMVLGRLAVERTWQGHGVGKALMRDAVLRTVQVSEMVGVKALLVQALSDAAVRFYEEHGFRPFPANPRTLFLLLSEVFRES</sequence>
<protein>
    <submittedName>
        <fullName evidence="8">GNAT family N-acetyltransferase</fullName>
    </submittedName>
</protein>
<dbReference type="Gene3D" id="3.40.630.30">
    <property type="match status" value="1"/>
</dbReference>
<evidence type="ECO:0000256" key="5">
    <source>
        <dbReference type="ARBA" id="ARBA00023315"/>
    </source>
</evidence>
<evidence type="ECO:0000259" key="7">
    <source>
        <dbReference type="PROSITE" id="PS51186"/>
    </source>
</evidence>
<dbReference type="SUPFAM" id="SSF55729">
    <property type="entry name" value="Acyl-CoA N-acyltransferases (Nat)"/>
    <property type="match status" value="1"/>
</dbReference>
<dbReference type="PANTHER" id="PTHR36449:SF1">
    <property type="entry name" value="ACETYLTRANSFERASE"/>
    <property type="match status" value="1"/>
</dbReference>
<dbReference type="InterPro" id="IPR000182">
    <property type="entry name" value="GNAT_dom"/>
</dbReference>
<reference evidence="9" key="1">
    <citation type="journal article" date="2020" name="Microbiol. Resour. Announc.">
        <title>Draft Genome Sequences of Thiorhodococcus mannitoliphagus and Thiorhodococcus minor, Purple Sulfur Photosynthetic Bacteria in the Gammaproteobacterial Family Chromatiaceae.</title>
        <authorList>
            <person name="Aviles F.A."/>
            <person name="Meyer T.E."/>
            <person name="Kyndt J.A."/>
        </authorList>
    </citation>
    <scope>NUCLEOTIDE SEQUENCE [LARGE SCALE GENOMIC DNA]</scope>
    <source>
        <strain evidence="9">DSM 18266</strain>
    </source>
</reference>
<evidence type="ECO:0000256" key="1">
    <source>
        <dbReference type="ARBA" id="ARBA00009342"/>
    </source>
</evidence>
<evidence type="ECO:0000256" key="3">
    <source>
        <dbReference type="ARBA" id="ARBA00022649"/>
    </source>
</evidence>
<gene>
    <name evidence="8" type="ORF">G3480_26220</name>
</gene>
<comment type="caution">
    <text evidence="8">The sequence shown here is derived from an EMBL/GenBank/DDBJ whole genome shotgun (WGS) entry which is preliminary data.</text>
</comment>
<comment type="catalytic activity">
    <reaction evidence="6">
        <text>glycyl-tRNA(Gly) + acetyl-CoA = N-acetylglycyl-tRNA(Gly) + CoA + H(+)</text>
        <dbReference type="Rhea" id="RHEA:81867"/>
        <dbReference type="Rhea" id="RHEA-COMP:9683"/>
        <dbReference type="Rhea" id="RHEA-COMP:19766"/>
        <dbReference type="ChEBI" id="CHEBI:15378"/>
        <dbReference type="ChEBI" id="CHEBI:57287"/>
        <dbReference type="ChEBI" id="CHEBI:57288"/>
        <dbReference type="ChEBI" id="CHEBI:78522"/>
        <dbReference type="ChEBI" id="CHEBI:232036"/>
    </reaction>
</comment>
<keyword evidence="9" id="KW-1185">Reference proteome</keyword>
<evidence type="ECO:0000256" key="2">
    <source>
        <dbReference type="ARBA" id="ARBA00022491"/>
    </source>
</evidence>
<name>A0A6P1E2Z7_9GAMM</name>
<dbReference type="InterPro" id="IPR016181">
    <property type="entry name" value="Acyl_CoA_acyltransferase"/>
</dbReference>
<evidence type="ECO:0000256" key="6">
    <source>
        <dbReference type="ARBA" id="ARBA00049880"/>
    </source>
</evidence>
<accession>A0A6P1E2Z7</accession>
<dbReference type="GO" id="GO:0016747">
    <property type="term" value="F:acyltransferase activity, transferring groups other than amino-acyl groups"/>
    <property type="evidence" value="ECO:0007669"/>
    <property type="project" value="InterPro"/>
</dbReference>
<keyword evidence="2" id="KW-0678">Repressor</keyword>
<evidence type="ECO:0000256" key="4">
    <source>
        <dbReference type="ARBA" id="ARBA00022679"/>
    </source>
</evidence>
<feature type="domain" description="N-acetyltransferase" evidence="7">
    <location>
        <begin position="1"/>
        <end position="165"/>
    </location>
</feature>
<keyword evidence="5" id="KW-0012">Acyltransferase</keyword>
<dbReference type="AlphaFoldDB" id="A0A6P1E2Z7"/>
<keyword evidence="4 8" id="KW-0808">Transferase</keyword>
<dbReference type="PROSITE" id="PS51186">
    <property type="entry name" value="GNAT"/>
    <property type="match status" value="1"/>
</dbReference>
<dbReference type="RefSeq" id="WP_164657137.1">
    <property type="nucleotide sequence ID" value="NZ_JAAIJR010000288.1"/>
</dbReference>
<evidence type="ECO:0000313" key="8">
    <source>
        <dbReference type="EMBL" id="NEX23721.1"/>
    </source>
</evidence>
<dbReference type="CDD" id="cd04301">
    <property type="entry name" value="NAT_SF"/>
    <property type="match status" value="1"/>
</dbReference>
<evidence type="ECO:0000313" key="9">
    <source>
        <dbReference type="Proteomes" id="UP000471640"/>
    </source>
</evidence>
<dbReference type="Proteomes" id="UP000471640">
    <property type="component" value="Unassembled WGS sequence"/>
</dbReference>
<comment type="similarity">
    <text evidence="1">Belongs to the acetyltransferase family. GNAT subfamily.</text>
</comment>
<dbReference type="EMBL" id="JAAIJR010000288">
    <property type="protein sequence ID" value="NEX23721.1"/>
    <property type="molecule type" value="Genomic_DNA"/>
</dbReference>
<organism evidence="8 9">
    <name type="scientific">Thiorhodococcus mannitoliphagus</name>
    <dbReference type="NCBI Taxonomy" id="329406"/>
    <lineage>
        <taxon>Bacteria</taxon>
        <taxon>Pseudomonadati</taxon>
        <taxon>Pseudomonadota</taxon>
        <taxon>Gammaproteobacteria</taxon>
        <taxon>Chromatiales</taxon>
        <taxon>Chromatiaceae</taxon>
        <taxon>Thiorhodococcus</taxon>
    </lineage>
</organism>
<reference evidence="8 9" key="2">
    <citation type="submission" date="2020-02" db="EMBL/GenBank/DDBJ databases">
        <title>Genome sequences of Thiorhodococcus mannitoliphagus and Thiorhodococcus minor, purple sulfur photosynthetic bacteria in the gammaproteobacterial family, Chromatiaceae.</title>
        <authorList>
            <person name="Aviles F.A."/>
            <person name="Meyer T.E."/>
            <person name="Kyndt J.A."/>
        </authorList>
    </citation>
    <scope>NUCLEOTIDE SEQUENCE [LARGE SCALE GENOMIC DNA]</scope>
    <source>
        <strain evidence="8 9">DSM 18266</strain>
    </source>
</reference>
<dbReference type="Pfam" id="PF13508">
    <property type="entry name" value="Acetyltransf_7"/>
    <property type="match status" value="1"/>
</dbReference>
<dbReference type="PANTHER" id="PTHR36449">
    <property type="entry name" value="ACETYLTRANSFERASE-RELATED"/>
    <property type="match status" value="1"/>
</dbReference>
<keyword evidence="3" id="KW-1277">Toxin-antitoxin system</keyword>